<dbReference type="PANTHER" id="PTHR38797">
    <property type="entry name" value="NUCLEAR PORE COMPLEX PROTEIN NUP85-RELATED"/>
    <property type="match status" value="1"/>
</dbReference>
<dbReference type="OMA" id="HECVPAY"/>
<dbReference type="Proteomes" id="UP000024533">
    <property type="component" value="Unassembled WGS sequence"/>
</dbReference>
<sequence length="483" mass="54736">MEHKECHNGVHECVPAYLRASRPLRIFTDLYIETARNRIRDIERTIELINAKHTLISSPGDTTLKAEILEVWTMLFDFVINTKFNNPMLDSAVCLLINLKYSVPISQKVLNPNANLPQSIRNINKLWKDATGQDIKIFAKNTKPTPKKRVSTAGGDSPSDSSEGGILLPTTEENSDKPDDKKKGKAGKKNSNENRTSVGATQPDSDKNRVGRTEVPIVREIIRVDGHALWTELPLLHEVLDRHLYMIGRLEREQRCSLTSFLGRMITVGLYRQYFGCIALWFIRETLETPRVIIEEEEGSDKDEYGLYIQEDEAKNKKRKAKEKKKHNQGKYDTMDNIGKEFANLTLNDLLFPCITLFATCSKTLAALSVKKPTIDGAGENRLTNVGELATNFVSAKDEGFSVQRWMFWKSRLKKIANLGVHPLSTNARLGFNLLCNSGRFSGIELPGDREFMKRSVKYLSEKSCLADLFNLDLNRIDEEICP</sequence>
<evidence type="ECO:0000313" key="2">
    <source>
        <dbReference type="EMBL" id="KDB24281.1"/>
    </source>
</evidence>
<evidence type="ECO:0000313" key="3">
    <source>
        <dbReference type="Proteomes" id="UP000024533"/>
    </source>
</evidence>
<reference evidence="2 3" key="1">
    <citation type="submission" date="2014-02" db="EMBL/GenBank/DDBJ databases">
        <title>The Genome Sequence of Trichophyton interdigitale MR816.</title>
        <authorList>
            <consortium name="The Broad Institute Genomics Platform"/>
            <person name="Cuomo C.A."/>
            <person name="White T.C."/>
            <person name="Graser Y."/>
            <person name="Martinez-Rossi N."/>
            <person name="Heitman J."/>
            <person name="Young S.K."/>
            <person name="Zeng Q."/>
            <person name="Gargeya S."/>
            <person name="Abouelleil A."/>
            <person name="Alvarado L."/>
            <person name="Chapman S.B."/>
            <person name="Gainer-Dewar J."/>
            <person name="Goldberg J."/>
            <person name="Griggs A."/>
            <person name="Gujja S."/>
            <person name="Hansen M."/>
            <person name="Howarth C."/>
            <person name="Imamovic A."/>
            <person name="Larimer J."/>
            <person name="Martinez D."/>
            <person name="Murphy C."/>
            <person name="Pearson M.D."/>
            <person name="Persinoti G."/>
            <person name="Poon T."/>
            <person name="Priest M."/>
            <person name="Roberts A.D."/>
            <person name="Saif S."/>
            <person name="Shea T.D."/>
            <person name="Sykes S.N."/>
            <person name="Wortman J."/>
            <person name="Nusbaum C."/>
            <person name="Birren B."/>
        </authorList>
    </citation>
    <scope>NUCLEOTIDE SEQUENCE [LARGE SCALE GENOMIC DNA]</scope>
    <source>
        <strain evidence="2 3">MR816</strain>
    </source>
</reference>
<feature type="compositionally biased region" description="Low complexity" evidence="1">
    <location>
        <begin position="154"/>
        <end position="165"/>
    </location>
</feature>
<dbReference type="HOGENOM" id="CLU_575136_0_0_1"/>
<dbReference type="STRING" id="1215338.A0A059J8T0"/>
<comment type="caution">
    <text evidence="2">The sequence shown here is derived from an EMBL/GenBank/DDBJ whole genome shotgun (WGS) entry which is preliminary data.</text>
</comment>
<dbReference type="InterPro" id="IPR053204">
    <property type="entry name" value="Oxopyrrolidines_Biosynth-assoc"/>
</dbReference>
<name>A0A059J8T0_TRIIM</name>
<feature type="region of interest" description="Disordered" evidence="1">
    <location>
        <begin position="137"/>
        <end position="211"/>
    </location>
</feature>
<accession>A0A059J8T0</accession>
<dbReference type="Pfam" id="PF12311">
    <property type="entry name" value="DUF3632"/>
    <property type="match status" value="1"/>
</dbReference>
<dbReference type="AlphaFoldDB" id="A0A059J8T0"/>
<gene>
    <name evidence="2" type="ORF">H109_03824</name>
</gene>
<protein>
    <submittedName>
        <fullName evidence="2">Uncharacterized protein</fullName>
    </submittedName>
</protein>
<evidence type="ECO:0000256" key="1">
    <source>
        <dbReference type="SAM" id="MobiDB-lite"/>
    </source>
</evidence>
<keyword evidence="3" id="KW-1185">Reference proteome</keyword>
<organism evidence="2 3">
    <name type="scientific">Trichophyton interdigitale (strain MR816)</name>
    <dbReference type="NCBI Taxonomy" id="1215338"/>
    <lineage>
        <taxon>Eukaryota</taxon>
        <taxon>Fungi</taxon>
        <taxon>Dikarya</taxon>
        <taxon>Ascomycota</taxon>
        <taxon>Pezizomycotina</taxon>
        <taxon>Eurotiomycetes</taxon>
        <taxon>Eurotiomycetidae</taxon>
        <taxon>Onygenales</taxon>
        <taxon>Arthrodermataceae</taxon>
        <taxon>Trichophyton</taxon>
    </lineage>
</organism>
<dbReference type="OrthoDB" id="5403091at2759"/>
<feature type="compositionally biased region" description="Polar residues" evidence="1">
    <location>
        <begin position="193"/>
        <end position="203"/>
    </location>
</feature>
<dbReference type="InterPro" id="IPR022085">
    <property type="entry name" value="OpdG"/>
</dbReference>
<dbReference type="EMBL" id="AOKY01000265">
    <property type="protein sequence ID" value="KDB24281.1"/>
    <property type="molecule type" value="Genomic_DNA"/>
</dbReference>
<dbReference type="PANTHER" id="PTHR38797:SF4">
    <property type="entry name" value="NUCLEAR PORE COMPLEX PROTEIN NUP85"/>
    <property type="match status" value="1"/>
</dbReference>
<proteinExistence type="predicted"/>